<dbReference type="SUPFAM" id="SSF55874">
    <property type="entry name" value="ATPase domain of HSP90 chaperone/DNA topoisomerase II/histidine kinase"/>
    <property type="match status" value="1"/>
</dbReference>
<evidence type="ECO:0000259" key="7">
    <source>
        <dbReference type="PROSITE" id="PS50112"/>
    </source>
</evidence>
<dbReference type="InterPro" id="IPR011712">
    <property type="entry name" value="Sig_transdc_His_kin_sub3_dim/P"/>
</dbReference>
<dbReference type="Gene3D" id="1.20.5.1930">
    <property type="match status" value="1"/>
</dbReference>
<evidence type="ECO:0000256" key="3">
    <source>
        <dbReference type="ARBA" id="ARBA00023012"/>
    </source>
</evidence>
<dbReference type="Pfam" id="PF07730">
    <property type="entry name" value="HisKA_3"/>
    <property type="match status" value="1"/>
</dbReference>
<dbReference type="Pfam" id="PF02518">
    <property type="entry name" value="HATPase_c"/>
    <property type="match status" value="1"/>
</dbReference>
<dbReference type="AlphaFoldDB" id="A0A1Y0IFY9"/>
<dbReference type="KEGG" id="ome:OLMES_5411"/>
<dbReference type="SMART" id="SM00387">
    <property type="entry name" value="HATPase_c"/>
    <property type="match status" value="1"/>
</dbReference>
<dbReference type="GO" id="GO:0016020">
    <property type="term" value="C:membrane"/>
    <property type="evidence" value="ECO:0007669"/>
    <property type="project" value="InterPro"/>
</dbReference>
<evidence type="ECO:0000259" key="5">
    <source>
        <dbReference type="PROSITE" id="PS50109"/>
    </source>
</evidence>
<dbReference type="InterPro" id="IPR050482">
    <property type="entry name" value="Sensor_HK_TwoCompSys"/>
</dbReference>
<dbReference type="SUPFAM" id="SSF52172">
    <property type="entry name" value="CheY-like"/>
    <property type="match status" value="1"/>
</dbReference>
<keyword evidence="2 9" id="KW-0418">Kinase</keyword>
<dbReference type="InterPro" id="IPR013655">
    <property type="entry name" value="PAS_fold_3"/>
</dbReference>
<dbReference type="CDD" id="cd16917">
    <property type="entry name" value="HATPase_UhpB-NarQ-NarX-like"/>
    <property type="match status" value="1"/>
</dbReference>
<protein>
    <submittedName>
        <fullName evidence="9">Response regulator receiver and PAS sensor-containing signal transduction histidine kinase</fullName>
    </submittedName>
</protein>
<proteinExistence type="predicted"/>
<dbReference type="InterPro" id="IPR003594">
    <property type="entry name" value="HATPase_dom"/>
</dbReference>
<reference evidence="9 10" key="1">
    <citation type="submission" date="2017-05" db="EMBL/GenBank/DDBJ databases">
        <title>Genomic insights into alkan degradation activity of Oleiphilus messinensis.</title>
        <authorList>
            <person name="Kozyavkin S.A."/>
            <person name="Slesarev A.I."/>
            <person name="Golyshin P.N."/>
            <person name="Korzhenkov A."/>
            <person name="Golyshina O.N."/>
            <person name="Toshchakov S.V."/>
        </authorList>
    </citation>
    <scope>NUCLEOTIDE SEQUENCE [LARGE SCALE GENOMIC DNA]</scope>
    <source>
        <strain evidence="9 10">ME102</strain>
    </source>
</reference>
<dbReference type="PANTHER" id="PTHR24421:SF59">
    <property type="entry name" value="OXYGEN SENSOR HISTIDINE KINASE NREB"/>
    <property type="match status" value="1"/>
</dbReference>
<feature type="domain" description="PAS" evidence="7">
    <location>
        <begin position="139"/>
        <end position="211"/>
    </location>
</feature>
<dbReference type="Gene3D" id="3.30.450.20">
    <property type="entry name" value="PAS domain"/>
    <property type="match status" value="1"/>
</dbReference>
<dbReference type="Gene3D" id="3.30.565.10">
    <property type="entry name" value="Histidine kinase-like ATPase, C-terminal domain"/>
    <property type="match status" value="1"/>
</dbReference>
<dbReference type="Gene3D" id="3.40.50.2300">
    <property type="match status" value="1"/>
</dbReference>
<dbReference type="SMART" id="SM00091">
    <property type="entry name" value="PAS"/>
    <property type="match status" value="1"/>
</dbReference>
<keyword evidence="3" id="KW-0902">Two-component regulatory system</keyword>
<evidence type="ECO:0000256" key="1">
    <source>
        <dbReference type="ARBA" id="ARBA00022679"/>
    </source>
</evidence>
<dbReference type="SMART" id="SM00086">
    <property type="entry name" value="PAC"/>
    <property type="match status" value="1"/>
</dbReference>
<feature type="domain" description="PAC" evidence="8">
    <location>
        <begin position="215"/>
        <end position="266"/>
    </location>
</feature>
<sequence length="489" mass="54844">MQKLRLLYVEDSLRDAHLVLRELKKEGLDVESRVVDSIPVLSEALRDGDWDVVLSDCHMPLLRVEDALKVVRDLDVNLPFIAVSGAIGEEEAVSLLKSGAQDFVSKSKLSRLAPAITREIQEAQGRRERLRAEQALKISEERLQLALTGANDGLWEWNLETGAVYFSPRWKSMLGYEDHELENAYSTWQQRLHEDDRERVSKVIQAALAGEIDRFEIEFRMQHKAGHAVDVLSRASLIVTDGSARRMAGTHVDISERKHQEHEILKSREQLRALSEALQIAREEEKARIAQEVHDDLGAILTALNVDVHWLRAKIPGEFDRLRAKVDTMGELVSSAAESCSRIVTQLRPSVLDDLGLLAAIEWQAQEFAKRHGIPCTVTSNLQQLVLPRDRSTAVFRIFQESLNNAAKYANASKIEVMLVRFGQEIRLQIADDGVGLTDGKAERPNSLGVRGMHERAEFLGGGLYIESEPGEGVRVVLRMPLQGDDQVA</sequence>
<evidence type="ECO:0000313" key="9">
    <source>
        <dbReference type="EMBL" id="ARU59391.1"/>
    </source>
</evidence>
<dbReference type="InterPro" id="IPR001789">
    <property type="entry name" value="Sig_transdc_resp-reg_receiver"/>
</dbReference>
<dbReference type="OrthoDB" id="9797605at2"/>
<dbReference type="InterPro" id="IPR011006">
    <property type="entry name" value="CheY-like_superfamily"/>
</dbReference>
<evidence type="ECO:0000259" key="8">
    <source>
        <dbReference type="PROSITE" id="PS50113"/>
    </source>
</evidence>
<dbReference type="PROSITE" id="PS50113">
    <property type="entry name" value="PAC"/>
    <property type="match status" value="1"/>
</dbReference>
<gene>
    <name evidence="9" type="ORF">OLMES_5411</name>
</gene>
<dbReference type="SMART" id="SM00448">
    <property type="entry name" value="REC"/>
    <property type="match status" value="1"/>
</dbReference>
<dbReference type="InterPro" id="IPR005467">
    <property type="entry name" value="His_kinase_dom"/>
</dbReference>
<dbReference type="Pfam" id="PF08447">
    <property type="entry name" value="PAS_3"/>
    <property type="match status" value="1"/>
</dbReference>
<dbReference type="CDD" id="cd00130">
    <property type="entry name" value="PAS"/>
    <property type="match status" value="1"/>
</dbReference>
<dbReference type="Pfam" id="PF00072">
    <property type="entry name" value="Response_reg"/>
    <property type="match status" value="1"/>
</dbReference>
<dbReference type="CDD" id="cd00156">
    <property type="entry name" value="REC"/>
    <property type="match status" value="1"/>
</dbReference>
<dbReference type="InterPro" id="IPR036890">
    <property type="entry name" value="HATPase_C_sf"/>
</dbReference>
<feature type="domain" description="Response regulatory" evidence="6">
    <location>
        <begin position="5"/>
        <end position="121"/>
    </location>
</feature>
<accession>A0A1Y0IFY9</accession>
<evidence type="ECO:0000313" key="10">
    <source>
        <dbReference type="Proteomes" id="UP000196027"/>
    </source>
</evidence>
<dbReference type="EMBL" id="CP021425">
    <property type="protein sequence ID" value="ARU59391.1"/>
    <property type="molecule type" value="Genomic_DNA"/>
</dbReference>
<dbReference type="GO" id="GO:0046983">
    <property type="term" value="F:protein dimerization activity"/>
    <property type="evidence" value="ECO:0007669"/>
    <property type="project" value="InterPro"/>
</dbReference>
<dbReference type="InterPro" id="IPR001610">
    <property type="entry name" value="PAC"/>
</dbReference>
<dbReference type="InterPro" id="IPR000014">
    <property type="entry name" value="PAS"/>
</dbReference>
<dbReference type="PROSITE" id="PS50109">
    <property type="entry name" value="HIS_KIN"/>
    <property type="match status" value="1"/>
</dbReference>
<dbReference type="InterPro" id="IPR035965">
    <property type="entry name" value="PAS-like_dom_sf"/>
</dbReference>
<dbReference type="InterPro" id="IPR000700">
    <property type="entry name" value="PAS-assoc_C"/>
</dbReference>
<keyword evidence="1" id="KW-0808">Transferase</keyword>
<keyword evidence="4" id="KW-0597">Phosphoprotein</keyword>
<dbReference type="PROSITE" id="PS50112">
    <property type="entry name" value="PAS"/>
    <property type="match status" value="1"/>
</dbReference>
<feature type="modified residue" description="4-aspartylphosphate" evidence="4">
    <location>
        <position position="56"/>
    </location>
</feature>
<dbReference type="SUPFAM" id="SSF55785">
    <property type="entry name" value="PYP-like sensor domain (PAS domain)"/>
    <property type="match status" value="1"/>
</dbReference>
<dbReference type="RefSeq" id="WP_087464071.1">
    <property type="nucleotide sequence ID" value="NZ_CP021425.1"/>
</dbReference>
<dbReference type="GO" id="GO:0000155">
    <property type="term" value="F:phosphorelay sensor kinase activity"/>
    <property type="evidence" value="ECO:0007669"/>
    <property type="project" value="InterPro"/>
</dbReference>
<evidence type="ECO:0000256" key="4">
    <source>
        <dbReference type="PROSITE-ProRule" id="PRU00169"/>
    </source>
</evidence>
<dbReference type="PROSITE" id="PS50110">
    <property type="entry name" value="RESPONSE_REGULATORY"/>
    <property type="match status" value="1"/>
</dbReference>
<name>A0A1Y0IFY9_9GAMM</name>
<evidence type="ECO:0000259" key="6">
    <source>
        <dbReference type="PROSITE" id="PS50110"/>
    </source>
</evidence>
<feature type="domain" description="Histidine kinase" evidence="5">
    <location>
        <begin position="288"/>
        <end position="484"/>
    </location>
</feature>
<organism evidence="9 10">
    <name type="scientific">Oleiphilus messinensis</name>
    <dbReference type="NCBI Taxonomy" id="141451"/>
    <lineage>
        <taxon>Bacteria</taxon>
        <taxon>Pseudomonadati</taxon>
        <taxon>Pseudomonadota</taxon>
        <taxon>Gammaproteobacteria</taxon>
        <taxon>Oceanospirillales</taxon>
        <taxon>Oleiphilaceae</taxon>
        <taxon>Oleiphilus</taxon>
    </lineage>
</organism>
<dbReference type="PANTHER" id="PTHR24421">
    <property type="entry name" value="NITRATE/NITRITE SENSOR PROTEIN NARX-RELATED"/>
    <property type="match status" value="1"/>
</dbReference>
<keyword evidence="10" id="KW-1185">Reference proteome</keyword>
<evidence type="ECO:0000256" key="2">
    <source>
        <dbReference type="ARBA" id="ARBA00022777"/>
    </source>
</evidence>
<dbReference type="Proteomes" id="UP000196027">
    <property type="component" value="Chromosome"/>
</dbReference>
<dbReference type="NCBIfam" id="TIGR00229">
    <property type="entry name" value="sensory_box"/>
    <property type="match status" value="1"/>
</dbReference>